<keyword evidence="2" id="KW-0560">Oxidoreductase</keyword>
<dbReference type="PANTHER" id="PTHR48079:SF6">
    <property type="entry name" value="NAD(P)-BINDING DOMAIN-CONTAINING PROTEIN-RELATED"/>
    <property type="match status" value="1"/>
</dbReference>
<dbReference type="GO" id="GO:0005737">
    <property type="term" value="C:cytoplasm"/>
    <property type="evidence" value="ECO:0007669"/>
    <property type="project" value="TreeGrafter"/>
</dbReference>
<dbReference type="PANTHER" id="PTHR48079">
    <property type="entry name" value="PROTEIN YEEZ"/>
    <property type="match status" value="1"/>
</dbReference>
<dbReference type="Pfam" id="PF01370">
    <property type="entry name" value="Epimerase"/>
    <property type="match status" value="1"/>
</dbReference>
<dbReference type="GO" id="GO:0004029">
    <property type="term" value="F:aldehyde dehydrogenase (NAD+) activity"/>
    <property type="evidence" value="ECO:0007669"/>
    <property type="project" value="TreeGrafter"/>
</dbReference>
<evidence type="ECO:0000313" key="3">
    <source>
        <dbReference type="Proteomes" id="UP000315010"/>
    </source>
</evidence>
<comment type="caution">
    <text evidence="2">The sequence shown here is derived from an EMBL/GenBank/DDBJ whole genome shotgun (WGS) entry which is preliminary data.</text>
</comment>
<dbReference type="AlphaFoldDB" id="A0A5C5ZAH5"/>
<accession>A0A5C5ZAH5</accession>
<dbReference type="Proteomes" id="UP000315010">
    <property type="component" value="Unassembled WGS sequence"/>
</dbReference>
<feature type="domain" description="NAD-dependent epimerase/dehydratase" evidence="1">
    <location>
        <begin position="3"/>
        <end position="217"/>
    </location>
</feature>
<organism evidence="2 3">
    <name type="scientific">Novipirellula herctigrandis</name>
    <dbReference type="NCBI Taxonomy" id="2527986"/>
    <lineage>
        <taxon>Bacteria</taxon>
        <taxon>Pseudomonadati</taxon>
        <taxon>Planctomycetota</taxon>
        <taxon>Planctomycetia</taxon>
        <taxon>Pirellulales</taxon>
        <taxon>Pirellulaceae</taxon>
        <taxon>Novipirellula</taxon>
    </lineage>
</organism>
<sequence length="351" mass="38525">MRALVTGASGFIGPHLVRQLKRQGIHVRCLVRTTSDLSALKQLNPEIIYGDLMDPASLTPATLGCDVVYHVAGLTKSVPAEVMWRVNEIGVRNIAQACANQETPPVLVVLSSVAAMGPAPRERPLTESDPAKPVSKYGMSKRKGEIAAFEFAERVPISIVRAPIVFGEGDLDGLTLFKSISSCRLHMLPTMRNYRFSFIHAMDLSNAMMLVAQKGNRISQLQSDKGFFLAAAEENPTFGEYGHMIGRAMGIKRVVPWPNLPTTIWLVGACSELYARVSGRAQIMCWDKTREALAGSWACSAQRLHAEVGFRTELPLAERLNQTVRWYVDQGHLPKRAIVNRPADSTASSEA</sequence>
<dbReference type="Gene3D" id="3.40.50.720">
    <property type="entry name" value="NAD(P)-binding Rossmann-like Domain"/>
    <property type="match status" value="1"/>
</dbReference>
<reference evidence="2 3" key="1">
    <citation type="submission" date="2019-02" db="EMBL/GenBank/DDBJ databases">
        <title>Deep-cultivation of Planctomycetes and their phenomic and genomic characterization uncovers novel biology.</title>
        <authorList>
            <person name="Wiegand S."/>
            <person name="Jogler M."/>
            <person name="Boedeker C."/>
            <person name="Pinto D."/>
            <person name="Vollmers J."/>
            <person name="Rivas-Marin E."/>
            <person name="Kohn T."/>
            <person name="Peeters S.H."/>
            <person name="Heuer A."/>
            <person name="Rast P."/>
            <person name="Oberbeckmann S."/>
            <person name="Bunk B."/>
            <person name="Jeske O."/>
            <person name="Meyerdierks A."/>
            <person name="Storesund J.E."/>
            <person name="Kallscheuer N."/>
            <person name="Luecker S."/>
            <person name="Lage O.M."/>
            <person name="Pohl T."/>
            <person name="Merkel B.J."/>
            <person name="Hornburger P."/>
            <person name="Mueller R.-W."/>
            <person name="Bruemmer F."/>
            <person name="Labrenz M."/>
            <person name="Spormann A.M."/>
            <person name="Op Den Camp H."/>
            <person name="Overmann J."/>
            <person name="Amann R."/>
            <person name="Jetten M.S.M."/>
            <person name="Mascher T."/>
            <person name="Medema M.H."/>
            <person name="Devos D.P."/>
            <person name="Kaster A.-K."/>
            <person name="Ovreas L."/>
            <person name="Rohde M."/>
            <person name="Galperin M.Y."/>
            <person name="Jogler C."/>
        </authorList>
    </citation>
    <scope>NUCLEOTIDE SEQUENCE [LARGE SCALE GENOMIC DNA]</scope>
    <source>
        <strain evidence="2 3">CA13</strain>
    </source>
</reference>
<keyword evidence="3" id="KW-1185">Reference proteome</keyword>
<evidence type="ECO:0000313" key="2">
    <source>
        <dbReference type="EMBL" id="TWT83811.1"/>
    </source>
</evidence>
<dbReference type="GO" id="GO:0033705">
    <property type="term" value="F:GDP-4-dehydro-6-deoxy-D-mannose reductase activity"/>
    <property type="evidence" value="ECO:0007669"/>
    <property type="project" value="UniProtKB-EC"/>
</dbReference>
<dbReference type="EC" id="1.1.1.281" evidence="2"/>
<gene>
    <name evidence="2" type="primary">rmd</name>
    <name evidence="2" type="ORF">CA13_52820</name>
</gene>
<dbReference type="EMBL" id="SJPJ01000001">
    <property type="protein sequence ID" value="TWT83811.1"/>
    <property type="molecule type" value="Genomic_DNA"/>
</dbReference>
<name>A0A5C5ZAH5_9BACT</name>
<dbReference type="RefSeq" id="WP_419194770.1">
    <property type="nucleotide sequence ID" value="NZ_SJPJ01000001.1"/>
</dbReference>
<dbReference type="InterPro" id="IPR036291">
    <property type="entry name" value="NAD(P)-bd_dom_sf"/>
</dbReference>
<dbReference type="InterPro" id="IPR051783">
    <property type="entry name" value="NAD(P)-dependent_oxidoreduct"/>
</dbReference>
<dbReference type="InterPro" id="IPR001509">
    <property type="entry name" value="Epimerase_deHydtase"/>
</dbReference>
<evidence type="ECO:0000259" key="1">
    <source>
        <dbReference type="Pfam" id="PF01370"/>
    </source>
</evidence>
<protein>
    <submittedName>
        <fullName evidence="2">GDP-6-deoxy-D-mannose reductase</fullName>
        <ecNumber evidence="2">1.1.1.281</ecNumber>
    </submittedName>
</protein>
<proteinExistence type="predicted"/>
<dbReference type="SUPFAM" id="SSF51735">
    <property type="entry name" value="NAD(P)-binding Rossmann-fold domains"/>
    <property type="match status" value="1"/>
</dbReference>